<proteinExistence type="predicted"/>
<gene>
    <name evidence="1" type="ORF">P8C59_005016</name>
</gene>
<keyword evidence="2" id="KW-1185">Reference proteome</keyword>
<dbReference type="Proteomes" id="UP001217918">
    <property type="component" value="Unassembled WGS sequence"/>
</dbReference>
<organism evidence="1 2">
    <name type="scientific">Phyllachora maydis</name>
    <dbReference type="NCBI Taxonomy" id="1825666"/>
    <lineage>
        <taxon>Eukaryota</taxon>
        <taxon>Fungi</taxon>
        <taxon>Dikarya</taxon>
        <taxon>Ascomycota</taxon>
        <taxon>Pezizomycotina</taxon>
        <taxon>Sordariomycetes</taxon>
        <taxon>Sordariomycetidae</taxon>
        <taxon>Phyllachorales</taxon>
        <taxon>Phyllachoraceae</taxon>
        <taxon>Phyllachora</taxon>
    </lineage>
</organism>
<name>A0AAD9MF32_9PEZI</name>
<evidence type="ECO:0000313" key="2">
    <source>
        <dbReference type="Proteomes" id="UP001217918"/>
    </source>
</evidence>
<protein>
    <submittedName>
        <fullName evidence="1">Uncharacterized protein</fullName>
    </submittedName>
</protein>
<dbReference type="AlphaFoldDB" id="A0AAD9MF32"/>
<reference evidence="1" key="1">
    <citation type="journal article" date="2023" name="Mol. Plant Microbe Interact.">
        <title>Elucidating the Obligate Nature and Biological Capacity of an Invasive Fungal Corn Pathogen.</title>
        <authorList>
            <person name="MacCready J.S."/>
            <person name="Roggenkamp E.M."/>
            <person name="Gdanetz K."/>
            <person name="Chilvers M.I."/>
        </authorList>
    </citation>
    <scope>NUCLEOTIDE SEQUENCE</scope>
    <source>
        <strain evidence="1">PM02</strain>
    </source>
</reference>
<accession>A0AAD9MF32</accession>
<comment type="caution">
    <text evidence="1">The sequence shown here is derived from an EMBL/GenBank/DDBJ whole genome shotgun (WGS) entry which is preliminary data.</text>
</comment>
<dbReference type="EMBL" id="JAQQPM010000004">
    <property type="protein sequence ID" value="KAK2070531.1"/>
    <property type="molecule type" value="Genomic_DNA"/>
</dbReference>
<sequence>MAEVLAIFHANNLGFSNNCSRCVAALSIGQVVSRLAPRYLADAMVNLCQLTGFTSNSSCKNTYEASSFGASWTQVLAAADVAGQDGRYTAATNASLANPPSYPVSLFGYHKCDSPFYLALAALQSIGTLTGLYQRANLRRPWQP</sequence>
<evidence type="ECO:0000313" key="1">
    <source>
        <dbReference type="EMBL" id="KAK2070531.1"/>
    </source>
</evidence>